<dbReference type="KEGG" id="ngr:NAEGRDRAFT_54867"/>
<name>D2W5X3_NAEGR</name>
<dbReference type="VEuPathDB" id="AmoebaDB:NAEGRDRAFT_54867"/>
<evidence type="ECO:0000313" key="2">
    <source>
        <dbReference type="EMBL" id="EFC35529.1"/>
    </source>
</evidence>
<dbReference type="InterPro" id="IPR011009">
    <property type="entry name" value="Kinase-like_dom_sf"/>
</dbReference>
<organism evidence="3">
    <name type="scientific">Naegleria gruberi</name>
    <name type="common">Amoeba</name>
    <dbReference type="NCBI Taxonomy" id="5762"/>
    <lineage>
        <taxon>Eukaryota</taxon>
        <taxon>Discoba</taxon>
        <taxon>Heterolobosea</taxon>
        <taxon>Tetramitia</taxon>
        <taxon>Eutetramitia</taxon>
        <taxon>Vahlkampfiidae</taxon>
        <taxon>Naegleria</taxon>
    </lineage>
</organism>
<dbReference type="Pfam" id="PF00069">
    <property type="entry name" value="Pkinase"/>
    <property type="match status" value="1"/>
</dbReference>
<feature type="domain" description="Protein kinase" evidence="1">
    <location>
        <begin position="241"/>
        <end position="546"/>
    </location>
</feature>
<dbReference type="EMBL" id="GG739168">
    <property type="protein sequence ID" value="EFC35529.1"/>
    <property type="molecule type" value="Genomic_DNA"/>
</dbReference>
<dbReference type="OrthoDB" id="669224at2759"/>
<protein>
    <submittedName>
        <fullName evidence="2">Predicted protein</fullName>
    </submittedName>
</protein>
<sequence length="546" mass="60915">MTKAGTGDQSASSDDLLIDPLKAKFNTPRLVSRLSNGNILIGDTLNYRIQMISNTENGEKLRTIVNIADSYGSSVITDMVVTEQNTILVSTMDAIYNLVPLCDMGYQLVNNNTECLPICFGSLGQFSCSGRGKCVEPDNCSCLQGLYTGSQCEIPICYGIAANESSVCSYMNGTCGINNQCTCKDGFYGNMCENPICFSQIVGESCGGSLRGTCIHKDRCSCNQHFTGERCELRICSGKSENDTERLGEGGIGSVFMSKYNGMIVAVKVFDLNNLNISEEDFKNEAILLSKLRHPNIINFYGVSTSPTKRYIIMECLDQSMEKVIAKLEFKQLTLSLDQKLKMILNIANGIEYLHSLKPRKIIHRDLKPQNILLDSNGNCKLCDFGLSKSISQATVSALTNQLGTHFYMSPEMFDINAVDPTYATAVDIYSFSIIMWQLLFEIKDPYLFKSSELFHKLKTKSLEQVSSYQLTKMICENNYRPSIPFQSINECTDWCTEFMKSELGNTSTIFKLGQLIKECWQADPKLRPSIEQVVDQLQSLENELV</sequence>
<dbReference type="Gene3D" id="2.10.25.10">
    <property type="entry name" value="Laminin"/>
    <property type="match status" value="2"/>
</dbReference>
<dbReference type="GeneID" id="8859650"/>
<dbReference type="Gene3D" id="3.30.200.20">
    <property type="entry name" value="Phosphorylase Kinase, domain 1"/>
    <property type="match status" value="1"/>
</dbReference>
<dbReference type="InterPro" id="IPR008271">
    <property type="entry name" value="Ser/Thr_kinase_AS"/>
</dbReference>
<dbReference type="GO" id="GO:0005524">
    <property type="term" value="F:ATP binding"/>
    <property type="evidence" value="ECO:0007669"/>
    <property type="project" value="InterPro"/>
</dbReference>
<dbReference type="STRING" id="5762.D2W5X3"/>
<dbReference type="eggNOG" id="KOG0192">
    <property type="taxonomic scope" value="Eukaryota"/>
</dbReference>
<dbReference type="AlphaFoldDB" id="D2W5X3"/>
<reference evidence="2 3" key="1">
    <citation type="journal article" date="2010" name="Cell">
        <title>The genome of Naegleria gruberi illuminates early eukaryotic versatility.</title>
        <authorList>
            <person name="Fritz-Laylin L.K."/>
            <person name="Prochnik S.E."/>
            <person name="Ginger M.L."/>
            <person name="Dacks J.B."/>
            <person name="Carpenter M.L."/>
            <person name="Field M.C."/>
            <person name="Kuo A."/>
            <person name="Paredez A."/>
            <person name="Chapman J."/>
            <person name="Pham J."/>
            <person name="Shu S."/>
            <person name="Neupane R."/>
            <person name="Cipriano M."/>
            <person name="Mancuso J."/>
            <person name="Tu H."/>
            <person name="Salamov A."/>
            <person name="Lindquist E."/>
            <person name="Shapiro H."/>
            <person name="Lucas S."/>
            <person name="Grigoriev I.V."/>
            <person name="Cande W.Z."/>
            <person name="Fulton C."/>
            <person name="Rokhsar D.S."/>
            <person name="Dawson S.C."/>
        </authorList>
    </citation>
    <scope>NUCLEOTIDE SEQUENCE [LARGE SCALE GENOMIC DNA]</scope>
    <source>
        <strain evidence="2 3">NEG-M</strain>
    </source>
</reference>
<evidence type="ECO:0000259" key="1">
    <source>
        <dbReference type="PROSITE" id="PS50011"/>
    </source>
</evidence>
<dbReference type="SMART" id="SM00220">
    <property type="entry name" value="S_TKc"/>
    <property type="match status" value="1"/>
</dbReference>
<dbReference type="PROSITE" id="PS50011">
    <property type="entry name" value="PROTEIN_KINASE_DOM"/>
    <property type="match status" value="1"/>
</dbReference>
<dbReference type="PROSITE" id="PS00108">
    <property type="entry name" value="PROTEIN_KINASE_ST"/>
    <property type="match status" value="1"/>
</dbReference>
<dbReference type="SUPFAM" id="SSF56112">
    <property type="entry name" value="Protein kinase-like (PK-like)"/>
    <property type="match status" value="1"/>
</dbReference>
<dbReference type="GO" id="GO:0004674">
    <property type="term" value="F:protein serine/threonine kinase activity"/>
    <property type="evidence" value="ECO:0007669"/>
    <property type="project" value="TreeGrafter"/>
</dbReference>
<dbReference type="Proteomes" id="UP000006671">
    <property type="component" value="Unassembled WGS sequence"/>
</dbReference>
<dbReference type="PANTHER" id="PTHR44329">
    <property type="entry name" value="SERINE/THREONINE-PROTEIN KINASE TNNI3K-RELATED"/>
    <property type="match status" value="1"/>
</dbReference>
<dbReference type="InterPro" id="IPR000719">
    <property type="entry name" value="Prot_kinase_dom"/>
</dbReference>
<proteinExistence type="predicted"/>
<dbReference type="InterPro" id="IPR000742">
    <property type="entry name" value="EGF"/>
</dbReference>
<accession>D2W5X3</accession>
<evidence type="ECO:0000313" key="3">
    <source>
        <dbReference type="Proteomes" id="UP000006671"/>
    </source>
</evidence>
<gene>
    <name evidence="2" type="ORF">NAEGRDRAFT_54867</name>
</gene>
<dbReference type="RefSeq" id="XP_002668273.1">
    <property type="nucleotide sequence ID" value="XM_002668227.1"/>
</dbReference>
<dbReference type="InterPro" id="IPR051681">
    <property type="entry name" value="Ser/Thr_Kinases-Pseudokinases"/>
</dbReference>
<keyword evidence="3" id="KW-1185">Reference proteome</keyword>
<dbReference type="Gene3D" id="1.10.510.10">
    <property type="entry name" value="Transferase(Phosphotransferase) domain 1"/>
    <property type="match status" value="1"/>
</dbReference>
<dbReference type="InParanoid" id="D2W5X3"/>
<dbReference type="PROSITE" id="PS00022">
    <property type="entry name" value="EGF_1"/>
    <property type="match status" value="1"/>
</dbReference>